<dbReference type="HAMAP" id="MF_01925">
    <property type="entry name" value="P5C_reductase"/>
    <property type="match status" value="1"/>
</dbReference>
<dbReference type="GO" id="GO:0055129">
    <property type="term" value="P:L-proline biosynthetic process"/>
    <property type="evidence" value="ECO:0007669"/>
    <property type="project" value="TreeGrafter"/>
</dbReference>
<name>A0A6A6DFQ0_9PEZI</name>
<evidence type="ECO:0000259" key="7">
    <source>
        <dbReference type="Pfam" id="PF14748"/>
    </source>
</evidence>
<dbReference type="InterPro" id="IPR008927">
    <property type="entry name" value="6-PGluconate_DH-like_C_sf"/>
</dbReference>
<dbReference type="Proteomes" id="UP000800200">
    <property type="component" value="Unassembled WGS sequence"/>
</dbReference>
<proteinExistence type="inferred from homology"/>
<dbReference type="PANTHER" id="PTHR11645">
    <property type="entry name" value="PYRROLINE-5-CARBOXYLATE REDUCTASE"/>
    <property type="match status" value="1"/>
</dbReference>
<dbReference type="GO" id="GO:0004735">
    <property type="term" value="F:pyrroline-5-carboxylate reductase activity"/>
    <property type="evidence" value="ECO:0007669"/>
    <property type="project" value="InterPro"/>
</dbReference>
<evidence type="ECO:0000313" key="8">
    <source>
        <dbReference type="EMBL" id="KAF2177278.1"/>
    </source>
</evidence>
<accession>A0A6A6DFQ0</accession>
<dbReference type="InterPro" id="IPR028939">
    <property type="entry name" value="P5C_Rdtase_cat_N"/>
</dbReference>
<dbReference type="AlphaFoldDB" id="A0A6A6DFQ0"/>
<dbReference type="Gene3D" id="1.10.3730.10">
    <property type="entry name" value="ProC C-terminal domain-like"/>
    <property type="match status" value="1"/>
</dbReference>
<keyword evidence="3" id="KW-0560">Oxidoreductase</keyword>
<dbReference type="PROSITE" id="PS00521">
    <property type="entry name" value="P5CR"/>
    <property type="match status" value="1"/>
</dbReference>
<dbReference type="InterPro" id="IPR029036">
    <property type="entry name" value="P5CR_dimer"/>
</dbReference>
<keyword evidence="9" id="KW-1185">Reference proteome</keyword>
<feature type="binding site" evidence="4">
    <location>
        <position position="79"/>
    </location>
    <ligand>
        <name>NADPH</name>
        <dbReference type="ChEBI" id="CHEBI:57783"/>
    </ligand>
</feature>
<gene>
    <name evidence="8" type="ORF">K469DRAFT_720833</name>
</gene>
<evidence type="ECO:0000256" key="4">
    <source>
        <dbReference type="PIRSR" id="PIRSR000193-1"/>
    </source>
</evidence>
<dbReference type="Pfam" id="PF14748">
    <property type="entry name" value="P5CR_dimer"/>
    <property type="match status" value="1"/>
</dbReference>
<protein>
    <submittedName>
        <fullName evidence="8">Pyrroline-5-carboxylate reductase</fullName>
    </submittedName>
</protein>
<evidence type="ECO:0000256" key="2">
    <source>
        <dbReference type="ARBA" id="ARBA00022857"/>
    </source>
</evidence>
<dbReference type="EMBL" id="ML994691">
    <property type="protein sequence ID" value="KAF2177278.1"/>
    <property type="molecule type" value="Genomic_DNA"/>
</dbReference>
<dbReference type="SUPFAM" id="SSF48179">
    <property type="entry name" value="6-phosphogluconate dehydrogenase C-terminal domain-like"/>
    <property type="match status" value="1"/>
</dbReference>
<dbReference type="InterPro" id="IPR036291">
    <property type="entry name" value="NAD(P)-bd_dom_sf"/>
</dbReference>
<dbReference type="OrthoDB" id="10263291at2759"/>
<comment type="similarity">
    <text evidence="1">Belongs to the pyrroline-5-carboxylate reductase family.</text>
</comment>
<evidence type="ECO:0000256" key="1">
    <source>
        <dbReference type="ARBA" id="ARBA00005525"/>
    </source>
</evidence>
<dbReference type="PIRSF" id="PIRSF000193">
    <property type="entry name" value="Pyrrol-5-carb_rd"/>
    <property type="match status" value="1"/>
</dbReference>
<evidence type="ECO:0000256" key="3">
    <source>
        <dbReference type="ARBA" id="ARBA00023002"/>
    </source>
</evidence>
<feature type="domain" description="Pyrroline-5-carboxylate reductase dimerisation" evidence="7">
    <location>
        <begin position="197"/>
        <end position="295"/>
    </location>
</feature>
<dbReference type="InterPro" id="IPR000304">
    <property type="entry name" value="Pyrroline-COOH_reductase"/>
</dbReference>
<dbReference type="Pfam" id="PF03807">
    <property type="entry name" value="F420_oxidored"/>
    <property type="match status" value="1"/>
</dbReference>
<dbReference type="SUPFAM" id="SSF51735">
    <property type="entry name" value="NAD(P)-binding Rossmann-fold domains"/>
    <property type="match status" value="1"/>
</dbReference>
<dbReference type="FunFam" id="1.10.3730.10:FF:000001">
    <property type="entry name" value="Pyrroline-5-carboxylate reductase"/>
    <property type="match status" value="1"/>
</dbReference>
<feature type="chain" id="PRO_5025504320" evidence="5">
    <location>
        <begin position="18"/>
        <end position="298"/>
    </location>
</feature>
<dbReference type="PANTHER" id="PTHR11645:SF0">
    <property type="entry name" value="PYRROLINE-5-CARBOXYLATE REDUCTASE 3"/>
    <property type="match status" value="1"/>
</dbReference>
<evidence type="ECO:0000259" key="6">
    <source>
        <dbReference type="Pfam" id="PF03807"/>
    </source>
</evidence>
<reference evidence="8" key="1">
    <citation type="journal article" date="2020" name="Stud. Mycol.">
        <title>101 Dothideomycetes genomes: a test case for predicting lifestyles and emergence of pathogens.</title>
        <authorList>
            <person name="Haridas S."/>
            <person name="Albert R."/>
            <person name="Binder M."/>
            <person name="Bloem J."/>
            <person name="Labutti K."/>
            <person name="Salamov A."/>
            <person name="Andreopoulos B."/>
            <person name="Baker S."/>
            <person name="Barry K."/>
            <person name="Bills G."/>
            <person name="Bluhm B."/>
            <person name="Cannon C."/>
            <person name="Castanera R."/>
            <person name="Culley D."/>
            <person name="Daum C."/>
            <person name="Ezra D."/>
            <person name="Gonzalez J."/>
            <person name="Henrissat B."/>
            <person name="Kuo A."/>
            <person name="Liang C."/>
            <person name="Lipzen A."/>
            <person name="Lutzoni F."/>
            <person name="Magnuson J."/>
            <person name="Mondo S."/>
            <person name="Nolan M."/>
            <person name="Ohm R."/>
            <person name="Pangilinan J."/>
            <person name="Park H.-J."/>
            <person name="Ramirez L."/>
            <person name="Alfaro M."/>
            <person name="Sun H."/>
            <person name="Tritt A."/>
            <person name="Yoshinaga Y."/>
            <person name="Zwiers L.-H."/>
            <person name="Turgeon B."/>
            <person name="Goodwin S."/>
            <person name="Spatafora J."/>
            <person name="Crous P."/>
            <person name="Grigoriev I."/>
        </authorList>
    </citation>
    <scope>NUCLEOTIDE SEQUENCE</scope>
    <source>
        <strain evidence="8">CBS 207.26</strain>
    </source>
</reference>
<dbReference type="Gene3D" id="3.40.50.720">
    <property type="entry name" value="NAD(P)-binding Rossmann-like Domain"/>
    <property type="match status" value="1"/>
</dbReference>
<feature type="signal peptide" evidence="5">
    <location>
        <begin position="1"/>
        <end position="17"/>
    </location>
</feature>
<evidence type="ECO:0000313" key="9">
    <source>
        <dbReference type="Proteomes" id="UP000800200"/>
    </source>
</evidence>
<feature type="domain" description="Pyrroline-5-carboxylate reductase catalytic N-terminal" evidence="6">
    <location>
        <begin position="3"/>
        <end position="120"/>
    </location>
</feature>
<sequence>MTLAVIGCGNLGTAVLAGLMASQQNPQNQLSGTGQCGLRPIIRSVACVQSPARGQQIAEQFGENVGGSACPVEIAVADNAEGVRRADVIILACPPNQVNEVLAAPGMREALAGKLLISMLGGVSVAAMESAMYANSEREVPGLEPCHILRAISNIAAARKKSLTIIGERSASMPNATLNLGKDVLGQIGDIIEVRTDQMPAATALCASGTAFFALFLEAAIDGAVALGIDRSEAVHMAAHTMAGAAELTLFGDDPAEIRAKVTTPGGSTARGLGVMEEGGVKEAIVRALQATASVHKS</sequence>
<organism evidence="8 9">
    <name type="scientific">Zopfia rhizophila CBS 207.26</name>
    <dbReference type="NCBI Taxonomy" id="1314779"/>
    <lineage>
        <taxon>Eukaryota</taxon>
        <taxon>Fungi</taxon>
        <taxon>Dikarya</taxon>
        <taxon>Ascomycota</taxon>
        <taxon>Pezizomycotina</taxon>
        <taxon>Dothideomycetes</taxon>
        <taxon>Dothideomycetes incertae sedis</taxon>
        <taxon>Zopfiaceae</taxon>
        <taxon>Zopfia</taxon>
    </lineage>
</organism>
<feature type="binding site" evidence="4">
    <location>
        <begin position="6"/>
        <end position="11"/>
    </location>
    <ligand>
        <name>NADP(+)</name>
        <dbReference type="ChEBI" id="CHEBI:58349"/>
    </ligand>
</feature>
<keyword evidence="2 4" id="KW-0521">NADP</keyword>
<keyword evidence="5" id="KW-0732">Signal</keyword>
<dbReference type="InterPro" id="IPR053790">
    <property type="entry name" value="P5CR-like_CS"/>
</dbReference>
<feature type="binding site" evidence="4">
    <location>
        <begin position="92"/>
        <end position="95"/>
    </location>
    <ligand>
        <name>NADP(+)</name>
        <dbReference type="ChEBI" id="CHEBI:58349"/>
    </ligand>
</feature>
<evidence type="ECO:0000256" key="5">
    <source>
        <dbReference type="SAM" id="SignalP"/>
    </source>
</evidence>